<dbReference type="EMBL" id="DXFX01000037">
    <property type="protein sequence ID" value="HIX07394.1"/>
    <property type="molecule type" value="Genomic_DNA"/>
</dbReference>
<protein>
    <submittedName>
        <fullName evidence="2">DUF1540 domain-containing protein</fullName>
    </submittedName>
</protein>
<dbReference type="Proteomes" id="UP000824204">
    <property type="component" value="Unassembled WGS sequence"/>
</dbReference>
<proteinExistence type="predicted"/>
<evidence type="ECO:0000259" key="1">
    <source>
        <dbReference type="Pfam" id="PF07561"/>
    </source>
</evidence>
<gene>
    <name evidence="2" type="ORF">H9741_02870</name>
</gene>
<name>A0A9D1V7W9_9FIRM</name>
<comment type="caution">
    <text evidence="2">The sequence shown here is derived from an EMBL/GenBank/DDBJ whole genome shotgun (WGS) entry which is preliminary data.</text>
</comment>
<reference evidence="2" key="2">
    <citation type="submission" date="2021-04" db="EMBL/GenBank/DDBJ databases">
        <authorList>
            <person name="Gilroy R."/>
        </authorList>
    </citation>
    <scope>NUCLEOTIDE SEQUENCE</scope>
    <source>
        <strain evidence="2">811</strain>
    </source>
</reference>
<evidence type="ECO:0000313" key="2">
    <source>
        <dbReference type="EMBL" id="HIX07394.1"/>
    </source>
</evidence>
<reference evidence="2" key="1">
    <citation type="journal article" date="2021" name="PeerJ">
        <title>Extensive microbial diversity within the chicken gut microbiome revealed by metagenomics and culture.</title>
        <authorList>
            <person name="Gilroy R."/>
            <person name="Ravi A."/>
            <person name="Getino M."/>
            <person name="Pursley I."/>
            <person name="Horton D.L."/>
            <person name="Alikhan N.F."/>
            <person name="Baker D."/>
            <person name="Gharbi K."/>
            <person name="Hall N."/>
            <person name="Watson M."/>
            <person name="Adriaenssens E.M."/>
            <person name="Foster-Nyarko E."/>
            <person name="Jarju S."/>
            <person name="Secka A."/>
            <person name="Antonio M."/>
            <person name="Oren A."/>
            <person name="Chaudhuri R.R."/>
            <person name="La Ragione R."/>
            <person name="Hildebrand F."/>
            <person name="Pallen M.J."/>
        </authorList>
    </citation>
    <scope>NUCLEOTIDE SEQUENCE</scope>
    <source>
        <strain evidence="2">811</strain>
    </source>
</reference>
<dbReference type="InterPro" id="IPR011437">
    <property type="entry name" value="DUF1540"/>
</dbReference>
<dbReference type="Pfam" id="PF07561">
    <property type="entry name" value="DUF1540"/>
    <property type="match status" value="1"/>
</dbReference>
<sequence length="50" mass="5417">MNINSSIGCEVSACKYICDGKNCTLDHIMVGNNCNCEDGACTCCENYCKK</sequence>
<evidence type="ECO:0000313" key="3">
    <source>
        <dbReference type="Proteomes" id="UP000824204"/>
    </source>
</evidence>
<accession>A0A9D1V7W9</accession>
<feature type="domain" description="DUF1540" evidence="1">
    <location>
        <begin position="7"/>
        <end position="45"/>
    </location>
</feature>
<organism evidence="2 3">
    <name type="scientific">Candidatus Borkfalkia faecipullorum</name>
    <dbReference type="NCBI Taxonomy" id="2838510"/>
    <lineage>
        <taxon>Bacteria</taxon>
        <taxon>Bacillati</taxon>
        <taxon>Bacillota</taxon>
        <taxon>Clostridia</taxon>
        <taxon>Christensenellales</taxon>
        <taxon>Christensenellaceae</taxon>
        <taxon>Candidatus Borkfalkia</taxon>
    </lineage>
</organism>
<dbReference type="AlphaFoldDB" id="A0A9D1V7W9"/>